<evidence type="ECO:0000313" key="3">
    <source>
        <dbReference type="Proteomes" id="UP001597419"/>
    </source>
</evidence>
<proteinExistence type="predicted"/>
<dbReference type="InterPro" id="IPR052019">
    <property type="entry name" value="F420H2_bilvrd_red/Heme_oxyg"/>
</dbReference>
<dbReference type="InterPro" id="IPR012349">
    <property type="entry name" value="Split_barrel_FMN-bd"/>
</dbReference>
<reference evidence="3" key="1">
    <citation type="journal article" date="2019" name="Int. J. Syst. Evol. Microbiol.">
        <title>The Global Catalogue of Microorganisms (GCM) 10K type strain sequencing project: providing services to taxonomists for standard genome sequencing and annotation.</title>
        <authorList>
            <consortium name="The Broad Institute Genomics Platform"/>
            <consortium name="The Broad Institute Genome Sequencing Center for Infectious Disease"/>
            <person name="Wu L."/>
            <person name="Ma J."/>
        </authorList>
    </citation>
    <scope>NUCLEOTIDE SEQUENCE [LARGE SCALE GENOMIC DNA]</scope>
    <source>
        <strain evidence="3">CGMCC 4.7643</strain>
    </source>
</reference>
<keyword evidence="3" id="KW-1185">Reference proteome</keyword>
<dbReference type="EMBL" id="JBHUKU010000004">
    <property type="protein sequence ID" value="MFD2458611.1"/>
    <property type="molecule type" value="Genomic_DNA"/>
</dbReference>
<protein>
    <submittedName>
        <fullName evidence="2">Pyridoxamine 5'-phosphate oxidase family protein</fullName>
    </submittedName>
</protein>
<accession>A0ABW5GAQ1</accession>
<dbReference type="Gene3D" id="2.30.110.10">
    <property type="entry name" value="Electron Transport, Fmn-binding Protein, Chain A"/>
    <property type="match status" value="1"/>
</dbReference>
<evidence type="ECO:0000313" key="2">
    <source>
        <dbReference type="EMBL" id="MFD2458611.1"/>
    </source>
</evidence>
<name>A0ABW5GAQ1_9PSEU</name>
<sequence length="160" mass="17097">MTSWRGFTEQAPGLAAKIHRRFTAGETHVLATLRKDGAPRVSGGELDFHGAEIYVGALPGAVKARDLRRDGRFALHAYPGITDGGDAKLAGIAVEVTDPAEIAAVQGNTDPCHLFRLEVTDAVLTWVEGSAMVVEHWKEGGDHVRFTRSGTGPVERTVLG</sequence>
<dbReference type="PANTHER" id="PTHR35176:SF6">
    <property type="entry name" value="HEME OXYGENASE HI_0854-RELATED"/>
    <property type="match status" value="1"/>
</dbReference>
<evidence type="ECO:0000256" key="1">
    <source>
        <dbReference type="ARBA" id="ARBA00023002"/>
    </source>
</evidence>
<dbReference type="RefSeq" id="WP_345387696.1">
    <property type="nucleotide sequence ID" value="NZ_BAABHG010000002.1"/>
</dbReference>
<organism evidence="2 3">
    <name type="scientific">Amycolatopsis samaneae</name>
    <dbReference type="NCBI Taxonomy" id="664691"/>
    <lineage>
        <taxon>Bacteria</taxon>
        <taxon>Bacillati</taxon>
        <taxon>Actinomycetota</taxon>
        <taxon>Actinomycetes</taxon>
        <taxon>Pseudonocardiales</taxon>
        <taxon>Pseudonocardiaceae</taxon>
        <taxon>Amycolatopsis</taxon>
    </lineage>
</organism>
<keyword evidence="1" id="KW-0560">Oxidoreductase</keyword>
<dbReference type="Proteomes" id="UP001597419">
    <property type="component" value="Unassembled WGS sequence"/>
</dbReference>
<dbReference type="PANTHER" id="PTHR35176">
    <property type="entry name" value="HEME OXYGENASE HI_0854-RELATED"/>
    <property type="match status" value="1"/>
</dbReference>
<gene>
    <name evidence="2" type="ORF">ACFSYJ_08370</name>
</gene>
<comment type="caution">
    <text evidence="2">The sequence shown here is derived from an EMBL/GenBank/DDBJ whole genome shotgun (WGS) entry which is preliminary data.</text>
</comment>
<dbReference type="SUPFAM" id="SSF50475">
    <property type="entry name" value="FMN-binding split barrel"/>
    <property type="match status" value="1"/>
</dbReference>